<dbReference type="GO" id="GO:0030428">
    <property type="term" value="C:cell septum"/>
    <property type="evidence" value="ECO:0007669"/>
    <property type="project" value="UniProtKB-SubCell"/>
</dbReference>
<accession>A0A2X0IBD0</accession>
<dbReference type="AlphaFoldDB" id="A0A2X0IBD0"/>
<proteinExistence type="inferred from homology"/>
<protein>
    <recommendedName>
        <fullName evidence="10">SsgA family sporulation/cell division regulator</fullName>
    </recommendedName>
</protein>
<evidence type="ECO:0000313" key="8">
    <source>
        <dbReference type="EMBL" id="RAG80943.1"/>
    </source>
</evidence>
<dbReference type="InterPro" id="IPR038658">
    <property type="entry name" value="SsgB_sf"/>
</dbReference>
<gene>
    <name evidence="8" type="ORF">DN069_35555</name>
</gene>
<keyword evidence="6" id="KW-0131">Cell cycle</keyword>
<organism evidence="8 9">
    <name type="scientific">Streptacidiphilus pinicola</name>
    <dbReference type="NCBI Taxonomy" id="2219663"/>
    <lineage>
        <taxon>Bacteria</taxon>
        <taxon>Bacillati</taxon>
        <taxon>Actinomycetota</taxon>
        <taxon>Actinomycetes</taxon>
        <taxon>Kitasatosporales</taxon>
        <taxon>Streptomycetaceae</taxon>
        <taxon>Streptacidiphilus</taxon>
    </lineage>
</organism>
<dbReference type="Pfam" id="PF04686">
    <property type="entry name" value="SsgA"/>
    <property type="match status" value="1"/>
</dbReference>
<evidence type="ECO:0000256" key="4">
    <source>
        <dbReference type="ARBA" id="ARBA00022969"/>
    </source>
</evidence>
<dbReference type="Gene3D" id="2.30.31.20">
    <property type="entry name" value="Sporulation-specific cell division protein SsgB"/>
    <property type="match status" value="1"/>
</dbReference>
<evidence type="ECO:0000256" key="5">
    <source>
        <dbReference type="ARBA" id="ARBA00023210"/>
    </source>
</evidence>
<keyword evidence="5" id="KW-0717">Septation</keyword>
<evidence type="ECO:0000256" key="6">
    <source>
        <dbReference type="ARBA" id="ARBA00023306"/>
    </source>
</evidence>
<sequence>MAPPDQGPAGHPSPLAARRRRPGRQTPQRPRRAAEVTSPQASAPQPADRVARATPPALPEPPTLTGPDPALDADSAPDFAPGACSARAGRAVRVACGAEIALRLITGPGDEIPFPARLTYTQADPYAVRLHCQTGPATSVTWVLSRDTLRQGLDRPSGLGDVHIRPAPGPAADGQGSVLITLGSGRDAALLRGDTAELQRFLQLSAAVVAPGTEHRHLDLDNLISRLRRAP</sequence>
<dbReference type="InterPro" id="IPR006776">
    <property type="entry name" value="SsgB"/>
</dbReference>
<reference evidence="8 9" key="1">
    <citation type="submission" date="2018-06" db="EMBL/GenBank/DDBJ databases">
        <title>Streptacidiphilus pinicola sp. nov., isolated from pine grove soil.</title>
        <authorList>
            <person name="Roh S.G."/>
            <person name="Park S."/>
            <person name="Kim M.-K."/>
            <person name="Yun B.-R."/>
            <person name="Park J."/>
            <person name="Kim M.J."/>
            <person name="Kim Y.S."/>
            <person name="Kim S.B."/>
        </authorList>
    </citation>
    <scope>NUCLEOTIDE SEQUENCE [LARGE SCALE GENOMIC DNA]</scope>
    <source>
        <strain evidence="8 9">MMS16-CNU450</strain>
    </source>
</reference>
<evidence type="ECO:0000256" key="1">
    <source>
        <dbReference type="ARBA" id="ARBA00004431"/>
    </source>
</evidence>
<evidence type="ECO:0000256" key="3">
    <source>
        <dbReference type="ARBA" id="ARBA00022618"/>
    </source>
</evidence>
<evidence type="ECO:0000256" key="2">
    <source>
        <dbReference type="ARBA" id="ARBA00009323"/>
    </source>
</evidence>
<dbReference type="EMBL" id="QKYN01000186">
    <property type="protein sequence ID" value="RAG80943.1"/>
    <property type="molecule type" value="Genomic_DNA"/>
</dbReference>
<comment type="subcellular location">
    <subcellularLocation>
        <location evidence="1">Cell septum</location>
    </subcellularLocation>
</comment>
<dbReference type="Proteomes" id="UP000248889">
    <property type="component" value="Unassembled WGS sequence"/>
</dbReference>
<evidence type="ECO:0000313" key="9">
    <source>
        <dbReference type="Proteomes" id="UP000248889"/>
    </source>
</evidence>
<evidence type="ECO:0000256" key="7">
    <source>
        <dbReference type="SAM" id="MobiDB-lite"/>
    </source>
</evidence>
<comment type="similarity">
    <text evidence="2">Belongs to the SsgA family.</text>
</comment>
<dbReference type="GO" id="GO:0030435">
    <property type="term" value="P:sporulation resulting in formation of a cellular spore"/>
    <property type="evidence" value="ECO:0007669"/>
    <property type="project" value="UniProtKB-KW"/>
</dbReference>
<feature type="compositionally biased region" description="Low complexity" evidence="7">
    <location>
        <begin position="65"/>
        <end position="77"/>
    </location>
</feature>
<name>A0A2X0IBD0_9ACTN</name>
<keyword evidence="3" id="KW-0132">Cell division</keyword>
<evidence type="ECO:0008006" key="10">
    <source>
        <dbReference type="Google" id="ProtNLM"/>
    </source>
</evidence>
<keyword evidence="4" id="KW-0749">Sporulation</keyword>
<keyword evidence="9" id="KW-1185">Reference proteome</keyword>
<dbReference type="GO" id="GO:0000917">
    <property type="term" value="P:division septum assembly"/>
    <property type="evidence" value="ECO:0007669"/>
    <property type="project" value="UniProtKB-KW"/>
</dbReference>
<comment type="caution">
    <text evidence="8">The sequence shown here is derived from an EMBL/GenBank/DDBJ whole genome shotgun (WGS) entry which is preliminary data.</text>
</comment>
<feature type="region of interest" description="Disordered" evidence="7">
    <location>
        <begin position="1"/>
        <end position="77"/>
    </location>
</feature>